<accession>A0A9P4S9J3</accession>
<sequence length="240" mass="26780">MLDGCQQPKQNILDTPHLPGLAPTPSLHLTLHHLTTNFSSLPTQHLYLTASPRILPAQLSSTSLRIFGSFIPSLAILIARPVFPRHRPPGENHSFKRPVASRLTLYSSSAATGRDEQQSAFLAFAYSLLFGFLRLRFAEFQLHAFDVEEDHRPCPVSSSPVLSTATHAEHLKLYDLAQTNNENTQDIEAPFIPAISVRNVVLRSTSRSAWFPLSGFYNAVLDPLGLSRTHIFNRILLEHL</sequence>
<dbReference type="EMBL" id="MU006098">
    <property type="protein sequence ID" value="KAF2837757.1"/>
    <property type="molecule type" value="Genomic_DNA"/>
</dbReference>
<proteinExistence type="predicted"/>
<comment type="caution">
    <text evidence="1">The sequence shown here is derived from an EMBL/GenBank/DDBJ whole genome shotgun (WGS) entry which is preliminary data.</text>
</comment>
<gene>
    <name evidence="1" type="ORF">M501DRAFT_138323</name>
</gene>
<reference evidence="1" key="1">
    <citation type="journal article" date="2020" name="Stud. Mycol.">
        <title>101 Dothideomycetes genomes: a test case for predicting lifestyles and emergence of pathogens.</title>
        <authorList>
            <person name="Haridas S."/>
            <person name="Albert R."/>
            <person name="Binder M."/>
            <person name="Bloem J."/>
            <person name="Labutti K."/>
            <person name="Salamov A."/>
            <person name="Andreopoulos B."/>
            <person name="Baker S."/>
            <person name="Barry K."/>
            <person name="Bills G."/>
            <person name="Bluhm B."/>
            <person name="Cannon C."/>
            <person name="Castanera R."/>
            <person name="Culley D."/>
            <person name="Daum C."/>
            <person name="Ezra D."/>
            <person name="Gonzalez J."/>
            <person name="Henrissat B."/>
            <person name="Kuo A."/>
            <person name="Liang C."/>
            <person name="Lipzen A."/>
            <person name="Lutzoni F."/>
            <person name="Magnuson J."/>
            <person name="Mondo S."/>
            <person name="Nolan M."/>
            <person name="Ohm R."/>
            <person name="Pangilinan J."/>
            <person name="Park H.-J."/>
            <person name="Ramirez L."/>
            <person name="Alfaro M."/>
            <person name="Sun H."/>
            <person name="Tritt A."/>
            <person name="Yoshinaga Y."/>
            <person name="Zwiers L.-H."/>
            <person name="Turgeon B."/>
            <person name="Goodwin S."/>
            <person name="Spatafora J."/>
            <person name="Crous P."/>
            <person name="Grigoriev I."/>
        </authorList>
    </citation>
    <scope>NUCLEOTIDE SEQUENCE</scope>
    <source>
        <strain evidence="1">CBS 101060</strain>
    </source>
</reference>
<organism evidence="1 2">
    <name type="scientific">Patellaria atrata CBS 101060</name>
    <dbReference type="NCBI Taxonomy" id="1346257"/>
    <lineage>
        <taxon>Eukaryota</taxon>
        <taxon>Fungi</taxon>
        <taxon>Dikarya</taxon>
        <taxon>Ascomycota</taxon>
        <taxon>Pezizomycotina</taxon>
        <taxon>Dothideomycetes</taxon>
        <taxon>Dothideomycetes incertae sedis</taxon>
        <taxon>Patellariales</taxon>
        <taxon>Patellariaceae</taxon>
        <taxon>Patellaria</taxon>
    </lineage>
</organism>
<evidence type="ECO:0000313" key="2">
    <source>
        <dbReference type="Proteomes" id="UP000799429"/>
    </source>
</evidence>
<name>A0A9P4S9J3_9PEZI</name>
<keyword evidence="2" id="KW-1185">Reference proteome</keyword>
<evidence type="ECO:0000313" key="1">
    <source>
        <dbReference type="EMBL" id="KAF2837757.1"/>
    </source>
</evidence>
<protein>
    <submittedName>
        <fullName evidence="1">Uncharacterized protein</fullName>
    </submittedName>
</protein>
<dbReference type="Proteomes" id="UP000799429">
    <property type="component" value="Unassembled WGS sequence"/>
</dbReference>
<dbReference type="AlphaFoldDB" id="A0A9P4S9J3"/>